<feature type="compositionally biased region" description="Low complexity" evidence="5">
    <location>
        <begin position="190"/>
        <end position="210"/>
    </location>
</feature>
<evidence type="ECO:0000256" key="2">
    <source>
        <dbReference type="ARBA" id="ARBA00022801"/>
    </source>
</evidence>
<comment type="caution">
    <text evidence="4">Lacks conserved residue(s) required for the propagation of feature annotation.</text>
</comment>
<feature type="domain" description="Peptidase S53" evidence="6">
    <location>
        <begin position="32"/>
        <end position="322"/>
    </location>
</feature>
<dbReference type="GO" id="GO:0006508">
    <property type="term" value="P:proteolysis"/>
    <property type="evidence" value="ECO:0007669"/>
    <property type="project" value="UniProtKB-KW"/>
</dbReference>
<evidence type="ECO:0000256" key="1">
    <source>
        <dbReference type="ARBA" id="ARBA00022670"/>
    </source>
</evidence>
<dbReference type="AlphaFoldDB" id="A0AA40BP80"/>
<keyword evidence="1" id="KW-0645">Protease</keyword>
<dbReference type="SUPFAM" id="SSF52743">
    <property type="entry name" value="Subtilisin-like"/>
    <property type="match status" value="1"/>
</dbReference>
<evidence type="ECO:0000256" key="4">
    <source>
        <dbReference type="PROSITE-ProRule" id="PRU01032"/>
    </source>
</evidence>
<accession>A0AA40BP80</accession>
<evidence type="ECO:0000256" key="5">
    <source>
        <dbReference type="SAM" id="MobiDB-lite"/>
    </source>
</evidence>
<comment type="caution">
    <text evidence="7">The sequence shown here is derived from an EMBL/GenBank/DDBJ whole genome shotgun (WGS) entry which is preliminary data.</text>
</comment>
<keyword evidence="2" id="KW-0378">Hydrolase</keyword>
<name>A0AA40BP80_9PEZI</name>
<dbReference type="Gene3D" id="3.40.50.200">
    <property type="entry name" value="Peptidase S8/S53 domain"/>
    <property type="match status" value="1"/>
</dbReference>
<feature type="region of interest" description="Disordered" evidence="5">
    <location>
        <begin position="190"/>
        <end position="215"/>
    </location>
</feature>
<dbReference type="EMBL" id="JAUKUD010000007">
    <property type="protein sequence ID" value="KAK0737852.1"/>
    <property type="molecule type" value="Genomic_DNA"/>
</dbReference>
<dbReference type="InterPro" id="IPR023828">
    <property type="entry name" value="Peptidase_S8_Ser-AS"/>
</dbReference>
<dbReference type="InterPro" id="IPR036852">
    <property type="entry name" value="Peptidase_S8/S53_dom_sf"/>
</dbReference>
<sequence length="322" mass="34204">MALSSPDHTLGITLSKWSGITPLPTKVDCLEFMTPECLRQLYNIPPPDCDPTHPNSTLGIYTQPWSALLDADLDSFNAQFHPDLNVENNVDIQYATSIAFPHPVTIIQVGSRTQVGNTNLRLAAFDADYCASGGIEPAYDMLPPDPVHNPSNHADCGTVDPPEVITISYAWNEADFTPRYPAASAKSSSTSACAASPSSPPWATGASPTSCTSAETAMASRHPHLSTSSRFSNLFPRPLYESPSVPSYLSSHNMSHHLPSGIFNSAGRGYPEISLLAVDYLAPSNGGLPRASGTSVAAPVVAGMVARVNGGRVRRWKGTVGV</sequence>
<dbReference type="Proteomes" id="UP001172155">
    <property type="component" value="Unassembled WGS sequence"/>
</dbReference>
<evidence type="ECO:0000259" key="6">
    <source>
        <dbReference type="PROSITE" id="PS51695"/>
    </source>
</evidence>
<dbReference type="PROSITE" id="PS51695">
    <property type="entry name" value="SEDOLISIN"/>
    <property type="match status" value="1"/>
</dbReference>
<keyword evidence="8" id="KW-1185">Reference proteome</keyword>
<dbReference type="InterPro" id="IPR030400">
    <property type="entry name" value="Sedolisin_dom"/>
</dbReference>
<proteinExistence type="predicted"/>
<dbReference type="GO" id="GO:0004252">
    <property type="term" value="F:serine-type endopeptidase activity"/>
    <property type="evidence" value="ECO:0007669"/>
    <property type="project" value="InterPro"/>
</dbReference>
<keyword evidence="3" id="KW-0720">Serine protease</keyword>
<evidence type="ECO:0000313" key="8">
    <source>
        <dbReference type="Proteomes" id="UP001172155"/>
    </source>
</evidence>
<evidence type="ECO:0000313" key="7">
    <source>
        <dbReference type="EMBL" id="KAK0737852.1"/>
    </source>
</evidence>
<dbReference type="PANTHER" id="PTHR14218:SF19">
    <property type="entry name" value="SERINE PROTEASE AORO, PUTATIVE (AFU_ORTHOLOGUE AFUA_6G10250)-RELATED"/>
    <property type="match status" value="1"/>
</dbReference>
<evidence type="ECO:0000256" key="3">
    <source>
        <dbReference type="ARBA" id="ARBA00022825"/>
    </source>
</evidence>
<dbReference type="PANTHER" id="PTHR14218">
    <property type="entry name" value="PROTEASE S8 TRIPEPTIDYL PEPTIDASE I CLN2"/>
    <property type="match status" value="1"/>
</dbReference>
<gene>
    <name evidence="7" type="ORF">B0T18DRAFT_491992</name>
</gene>
<dbReference type="PROSITE" id="PS00138">
    <property type="entry name" value="SUBTILASE_SER"/>
    <property type="match status" value="1"/>
</dbReference>
<reference evidence="7" key="1">
    <citation type="submission" date="2023-06" db="EMBL/GenBank/DDBJ databases">
        <title>Genome-scale phylogeny and comparative genomics of the fungal order Sordariales.</title>
        <authorList>
            <consortium name="Lawrence Berkeley National Laboratory"/>
            <person name="Hensen N."/>
            <person name="Bonometti L."/>
            <person name="Westerberg I."/>
            <person name="Brannstrom I.O."/>
            <person name="Guillou S."/>
            <person name="Cros-Aarteil S."/>
            <person name="Calhoun S."/>
            <person name="Haridas S."/>
            <person name="Kuo A."/>
            <person name="Mondo S."/>
            <person name="Pangilinan J."/>
            <person name="Riley R."/>
            <person name="LaButti K."/>
            <person name="Andreopoulos B."/>
            <person name="Lipzen A."/>
            <person name="Chen C."/>
            <person name="Yanf M."/>
            <person name="Daum C."/>
            <person name="Ng V."/>
            <person name="Clum A."/>
            <person name="Steindorff A."/>
            <person name="Ohm R."/>
            <person name="Martin F."/>
            <person name="Silar P."/>
            <person name="Natvig D."/>
            <person name="Lalanne C."/>
            <person name="Gautier V."/>
            <person name="Ament-velasquez S.L."/>
            <person name="Kruys A."/>
            <person name="Hutchinson M.I."/>
            <person name="Powell A.J."/>
            <person name="Barry K."/>
            <person name="Miller A.N."/>
            <person name="Grigoriev I.V."/>
            <person name="Debuchy R."/>
            <person name="Gladieux P."/>
            <person name="Thoren M.H."/>
            <person name="Johannesson H."/>
        </authorList>
    </citation>
    <scope>NUCLEOTIDE SEQUENCE</scope>
    <source>
        <strain evidence="7">SMH3187-1</strain>
    </source>
</reference>
<organism evidence="7 8">
    <name type="scientific">Schizothecium vesticola</name>
    <dbReference type="NCBI Taxonomy" id="314040"/>
    <lineage>
        <taxon>Eukaryota</taxon>
        <taxon>Fungi</taxon>
        <taxon>Dikarya</taxon>
        <taxon>Ascomycota</taxon>
        <taxon>Pezizomycotina</taxon>
        <taxon>Sordariomycetes</taxon>
        <taxon>Sordariomycetidae</taxon>
        <taxon>Sordariales</taxon>
        <taxon>Schizotheciaceae</taxon>
        <taxon>Schizothecium</taxon>
    </lineage>
</organism>
<dbReference type="GO" id="GO:0008240">
    <property type="term" value="F:tripeptidyl-peptidase activity"/>
    <property type="evidence" value="ECO:0007669"/>
    <property type="project" value="TreeGrafter"/>
</dbReference>
<dbReference type="InterPro" id="IPR050819">
    <property type="entry name" value="Tripeptidyl-peptidase_I"/>
</dbReference>
<protein>
    <submittedName>
        <fullName evidence="7">Peptidase S8/S53 domain-containing protein</fullName>
    </submittedName>
</protein>